<evidence type="ECO:0000256" key="1">
    <source>
        <dbReference type="SAM" id="Phobius"/>
    </source>
</evidence>
<dbReference type="AlphaFoldDB" id="A0A9W4U6U0"/>
<proteinExistence type="predicted"/>
<dbReference type="Proteomes" id="UP001152607">
    <property type="component" value="Unassembled WGS sequence"/>
</dbReference>
<name>A0A9W4U6U0_9PLEO</name>
<comment type="caution">
    <text evidence="2">The sequence shown here is derived from an EMBL/GenBank/DDBJ whole genome shotgun (WGS) entry which is preliminary data.</text>
</comment>
<protein>
    <submittedName>
        <fullName evidence="2">Uncharacterized protein</fullName>
    </submittedName>
</protein>
<feature type="transmembrane region" description="Helical" evidence="1">
    <location>
        <begin position="12"/>
        <end position="31"/>
    </location>
</feature>
<evidence type="ECO:0000313" key="3">
    <source>
        <dbReference type="Proteomes" id="UP001152607"/>
    </source>
</evidence>
<sequence>MASKPSTPPTSPAITILSTLRLSLGATLLILPTKTLSLFLITIAPSTPAVLLTRLFGARDAVLGAQLYTAADGTAPDGGRRETRRALWAGIAADALDMCSVAAAVRGGYLGMGPAGLLWGGALVGVGMGWMGLRAVRE</sequence>
<gene>
    <name evidence="2" type="ORF">PDIGIT_LOCUS3508</name>
</gene>
<keyword evidence="3" id="KW-1185">Reference proteome</keyword>
<dbReference type="OrthoDB" id="4160064at2759"/>
<keyword evidence="1" id="KW-0812">Transmembrane</keyword>
<evidence type="ECO:0000313" key="2">
    <source>
        <dbReference type="EMBL" id="CAI6318683.1"/>
    </source>
</evidence>
<keyword evidence="1" id="KW-1133">Transmembrane helix</keyword>
<keyword evidence="1" id="KW-0472">Membrane</keyword>
<accession>A0A9W4U6U0</accession>
<feature type="transmembrane region" description="Helical" evidence="1">
    <location>
        <begin position="37"/>
        <end position="57"/>
    </location>
</feature>
<organism evidence="2 3">
    <name type="scientific">Periconia digitata</name>
    <dbReference type="NCBI Taxonomy" id="1303443"/>
    <lineage>
        <taxon>Eukaryota</taxon>
        <taxon>Fungi</taxon>
        <taxon>Dikarya</taxon>
        <taxon>Ascomycota</taxon>
        <taxon>Pezizomycotina</taxon>
        <taxon>Dothideomycetes</taxon>
        <taxon>Pleosporomycetidae</taxon>
        <taxon>Pleosporales</taxon>
        <taxon>Massarineae</taxon>
        <taxon>Periconiaceae</taxon>
        <taxon>Periconia</taxon>
    </lineage>
</organism>
<dbReference type="EMBL" id="CAOQHR010000002">
    <property type="protein sequence ID" value="CAI6318683.1"/>
    <property type="molecule type" value="Genomic_DNA"/>
</dbReference>
<feature type="transmembrane region" description="Helical" evidence="1">
    <location>
        <begin position="117"/>
        <end position="136"/>
    </location>
</feature>
<reference evidence="2" key="1">
    <citation type="submission" date="2023-01" db="EMBL/GenBank/DDBJ databases">
        <authorList>
            <person name="Van Ghelder C."/>
            <person name="Rancurel C."/>
        </authorList>
    </citation>
    <scope>NUCLEOTIDE SEQUENCE</scope>
    <source>
        <strain evidence="2">CNCM I-4278</strain>
    </source>
</reference>